<keyword evidence="2" id="KW-1185">Reference proteome</keyword>
<dbReference type="PROSITE" id="PS51257">
    <property type="entry name" value="PROKAR_LIPOPROTEIN"/>
    <property type="match status" value="1"/>
</dbReference>
<dbReference type="Gene3D" id="3.30.160.250">
    <property type="match status" value="1"/>
</dbReference>
<dbReference type="InterPro" id="IPR035069">
    <property type="entry name" value="TTHA1013/TTHA0281-like"/>
</dbReference>
<dbReference type="Proteomes" id="UP000184315">
    <property type="component" value="Unassembled WGS sequence"/>
</dbReference>
<organism evidence="1 2">
    <name type="scientific">Planktothrix tepida PCC 9214</name>
    <dbReference type="NCBI Taxonomy" id="671072"/>
    <lineage>
        <taxon>Bacteria</taxon>
        <taxon>Bacillati</taxon>
        <taxon>Cyanobacteriota</taxon>
        <taxon>Cyanophyceae</taxon>
        <taxon>Oscillatoriophycideae</taxon>
        <taxon>Oscillatoriales</taxon>
        <taxon>Microcoleaceae</taxon>
        <taxon>Planktothrix</taxon>
    </lineage>
</organism>
<protein>
    <recommendedName>
        <fullName evidence="3">HicB-like antitoxin of toxin-antitoxin system domain-containing protein</fullName>
    </recommendedName>
</protein>
<evidence type="ECO:0000313" key="2">
    <source>
        <dbReference type="Proteomes" id="UP000184315"/>
    </source>
</evidence>
<sequence length="77" mass="8596">MLIAMKILQDYTIVTRPDDNGTFVAYVPAILGCHAWGKSSQEALSELVYVFEMIQEEYQDKGETLPEDVELVVANAS</sequence>
<name>A0A1J1LP47_9CYAN</name>
<dbReference type="AlphaFoldDB" id="A0A1J1LP47"/>
<dbReference type="STRING" id="671072.PL9214640274"/>
<evidence type="ECO:0000313" key="1">
    <source>
        <dbReference type="EMBL" id="CUR34267.1"/>
    </source>
</evidence>
<dbReference type="SUPFAM" id="SSF143100">
    <property type="entry name" value="TTHA1013/TTHA0281-like"/>
    <property type="match status" value="1"/>
</dbReference>
<reference evidence="2" key="1">
    <citation type="submission" date="2015-10" db="EMBL/GenBank/DDBJ databases">
        <authorList>
            <person name="Regsiter A."/>
            <person name="william w."/>
        </authorList>
    </citation>
    <scope>NUCLEOTIDE SEQUENCE [LARGE SCALE GENOMIC DNA]</scope>
</reference>
<dbReference type="EMBL" id="CZDF01000171">
    <property type="protein sequence ID" value="CUR34267.1"/>
    <property type="molecule type" value="Genomic_DNA"/>
</dbReference>
<evidence type="ECO:0008006" key="3">
    <source>
        <dbReference type="Google" id="ProtNLM"/>
    </source>
</evidence>
<dbReference type="RefSeq" id="WP_245824325.1">
    <property type="nucleotide sequence ID" value="NZ_LN889812.1"/>
</dbReference>
<gene>
    <name evidence="1" type="ORF">PL9214640274</name>
</gene>
<proteinExistence type="predicted"/>
<accession>A0A1J1LP47</accession>